<evidence type="ECO:0000313" key="1">
    <source>
        <dbReference type="EMBL" id="OCK87700.1"/>
    </source>
</evidence>
<evidence type="ECO:0000313" key="2">
    <source>
        <dbReference type="Proteomes" id="UP000250078"/>
    </source>
</evidence>
<keyword evidence="2" id="KW-1185">Reference proteome</keyword>
<protein>
    <submittedName>
        <fullName evidence="1">Uncharacterized protein</fullName>
    </submittedName>
</protein>
<name>A0ACC8EN24_9PEZI</name>
<dbReference type="Proteomes" id="UP000250078">
    <property type="component" value="Unassembled WGS sequence"/>
</dbReference>
<sequence length="158" mass="17152">MISTEGNRKRPFISTTLGVFAQWNGVGLFSYYLSPILKSVGVTNVTHITLINGCLQIWILFFAVCAALVVDKVGRRTLFLTSSIGMLCSYIVVTELSGSFAVTKHGGVGIAVILFSYAFYAFYDIAFTLLLGSYDMAIRGASRGCCARTLRHPSCGIL</sequence>
<accession>A0ACC8EN24</accession>
<gene>
    <name evidence="1" type="ORF">K441DRAFT_670322</name>
</gene>
<reference evidence="1 2" key="1">
    <citation type="journal article" date="2016" name="Nat. Commun.">
        <title>Ectomycorrhizal ecology is imprinted in the genome of the dominant symbiotic fungus Cenococcum geophilum.</title>
        <authorList>
            <consortium name="DOE Joint Genome Institute"/>
            <person name="Peter M."/>
            <person name="Kohler A."/>
            <person name="Ohm R.A."/>
            <person name="Kuo A."/>
            <person name="Krutzmann J."/>
            <person name="Morin E."/>
            <person name="Arend M."/>
            <person name="Barry K.W."/>
            <person name="Binder M."/>
            <person name="Choi C."/>
            <person name="Clum A."/>
            <person name="Copeland A."/>
            <person name="Grisel N."/>
            <person name="Haridas S."/>
            <person name="Kipfer T."/>
            <person name="LaButti K."/>
            <person name="Lindquist E."/>
            <person name="Lipzen A."/>
            <person name="Maire R."/>
            <person name="Meier B."/>
            <person name="Mihaltcheva S."/>
            <person name="Molinier V."/>
            <person name="Murat C."/>
            <person name="Poggeler S."/>
            <person name="Quandt C.A."/>
            <person name="Sperisen C."/>
            <person name="Tritt A."/>
            <person name="Tisserant E."/>
            <person name="Crous P.W."/>
            <person name="Henrissat B."/>
            <person name="Nehls U."/>
            <person name="Egli S."/>
            <person name="Spatafora J.W."/>
            <person name="Grigoriev I.V."/>
            <person name="Martin F.M."/>
        </authorList>
    </citation>
    <scope>NUCLEOTIDE SEQUENCE [LARGE SCALE GENOMIC DNA]</scope>
    <source>
        <strain evidence="1 2">1.58</strain>
    </source>
</reference>
<proteinExistence type="predicted"/>
<organism evidence="1 2">
    <name type="scientific">Cenococcum geophilum 1.58</name>
    <dbReference type="NCBI Taxonomy" id="794803"/>
    <lineage>
        <taxon>Eukaryota</taxon>
        <taxon>Fungi</taxon>
        <taxon>Dikarya</taxon>
        <taxon>Ascomycota</taxon>
        <taxon>Pezizomycotina</taxon>
        <taxon>Dothideomycetes</taxon>
        <taxon>Pleosporomycetidae</taxon>
        <taxon>Gloniales</taxon>
        <taxon>Gloniaceae</taxon>
        <taxon>Cenococcum</taxon>
    </lineage>
</organism>
<dbReference type="EMBL" id="KV748256">
    <property type="protein sequence ID" value="OCK87700.1"/>
    <property type="molecule type" value="Genomic_DNA"/>
</dbReference>